<feature type="region of interest" description="Disordered" evidence="1">
    <location>
        <begin position="1"/>
        <end position="441"/>
    </location>
</feature>
<feature type="compositionally biased region" description="Basic and acidic residues" evidence="1">
    <location>
        <begin position="384"/>
        <end position="395"/>
    </location>
</feature>
<dbReference type="PANTHER" id="PTHR16022:SF0">
    <property type="entry name" value="CYTOPLASMIC DYNEIN 2 INTERMEDIATE CHAIN 1"/>
    <property type="match status" value="1"/>
</dbReference>
<dbReference type="SUPFAM" id="SSF50978">
    <property type="entry name" value="WD40 repeat-like"/>
    <property type="match status" value="1"/>
</dbReference>
<feature type="compositionally biased region" description="Basic and acidic residues" evidence="1">
    <location>
        <begin position="411"/>
        <end position="428"/>
    </location>
</feature>
<dbReference type="SMART" id="SM00320">
    <property type="entry name" value="WD40"/>
    <property type="match status" value="2"/>
</dbReference>
<accession>A0A1I8QBF1</accession>
<dbReference type="OrthoDB" id="2162425at2759"/>
<feature type="compositionally biased region" description="Basic and acidic residues" evidence="1">
    <location>
        <begin position="159"/>
        <end position="168"/>
    </location>
</feature>
<feature type="compositionally biased region" description="Acidic residues" evidence="1">
    <location>
        <begin position="316"/>
        <end position="333"/>
    </location>
</feature>
<dbReference type="PANTHER" id="PTHR16022">
    <property type="entry name" value="WD REPEAT DOMAIN 60"/>
    <property type="match status" value="1"/>
</dbReference>
<feature type="compositionally biased region" description="Low complexity" evidence="1">
    <location>
        <begin position="25"/>
        <end position="46"/>
    </location>
</feature>
<dbReference type="VEuPathDB" id="VectorBase:SCAU015620"/>
<dbReference type="InterPro" id="IPR036322">
    <property type="entry name" value="WD40_repeat_dom_sf"/>
</dbReference>
<dbReference type="EnsemblMetazoa" id="SCAU015620-RB">
    <property type="protein sequence ID" value="SCAU015620-PB"/>
    <property type="gene ID" value="SCAU015620"/>
</dbReference>
<dbReference type="Gene3D" id="2.130.10.10">
    <property type="entry name" value="YVTN repeat-like/Quinoprotein amine dehydrogenase"/>
    <property type="match status" value="1"/>
</dbReference>
<dbReference type="Proteomes" id="UP000095300">
    <property type="component" value="Unassembled WGS sequence"/>
</dbReference>
<dbReference type="GO" id="GO:0045503">
    <property type="term" value="F:dynein light chain binding"/>
    <property type="evidence" value="ECO:0007669"/>
    <property type="project" value="InterPro"/>
</dbReference>
<dbReference type="KEGG" id="scac:106091202"/>
<evidence type="ECO:0008006" key="4">
    <source>
        <dbReference type="Google" id="ProtNLM"/>
    </source>
</evidence>
<dbReference type="InterPro" id="IPR001680">
    <property type="entry name" value="WD40_rpt"/>
</dbReference>
<feature type="compositionally biased region" description="Basic and acidic residues" evidence="1">
    <location>
        <begin position="15"/>
        <end position="24"/>
    </location>
</feature>
<dbReference type="GO" id="GO:0042073">
    <property type="term" value="P:intraciliary transport"/>
    <property type="evidence" value="ECO:0007669"/>
    <property type="project" value="InterPro"/>
</dbReference>
<dbReference type="GO" id="GO:0005868">
    <property type="term" value="C:cytoplasmic dynein complex"/>
    <property type="evidence" value="ECO:0007669"/>
    <property type="project" value="InterPro"/>
</dbReference>
<dbReference type="STRING" id="35570.A0A1I8QBF1"/>
<dbReference type="InterPro" id="IPR015943">
    <property type="entry name" value="WD40/YVTN_repeat-like_dom_sf"/>
</dbReference>
<evidence type="ECO:0000313" key="2">
    <source>
        <dbReference type="EnsemblMetazoa" id="SCAU015620-PB"/>
    </source>
</evidence>
<evidence type="ECO:0000313" key="3">
    <source>
        <dbReference type="Proteomes" id="UP000095300"/>
    </source>
</evidence>
<feature type="compositionally biased region" description="Acidic residues" evidence="1">
    <location>
        <begin position="360"/>
        <end position="374"/>
    </location>
</feature>
<protein>
    <recommendedName>
        <fullName evidence="4">WD repeat-containing protein 60</fullName>
    </recommendedName>
</protein>
<feature type="compositionally biased region" description="Low complexity" evidence="1">
    <location>
        <begin position="60"/>
        <end position="78"/>
    </location>
</feature>
<feature type="compositionally biased region" description="Polar residues" evidence="1">
    <location>
        <begin position="1"/>
        <end position="12"/>
    </location>
</feature>
<dbReference type="AlphaFoldDB" id="A0A1I8QBF1"/>
<feature type="region of interest" description="Disordered" evidence="1">
    <location>
        <begin position="1046"/>
        <end position="1069"/>
    </location>
</feature>
<sequence>MSKIANSSNVNTKVIKRETSKLTRTESTTKQTTTKSTTSKTSTVKKPTTRPAEEKDSTRPSKTTATTVTKSKNVSTKVLSQKETGRIANSKIPGAKSISPSSLQKQVSSVSSTVRGGQVAKKSSEPKQNATQATRIKRIPSKESSASSPTPRQPLRAKHTAEIKEAIKKNTSSKATKANAVLDTHSNVTVASPPPKRKSQAAQEVLEEEPSWRIADPKLTRKGSRVLAPEEIVVLKRESAKRRSEEQIRRESERQTEDEPALAAAVPFKDPVAFEVTFDNPPKPDNERLKPPSKQGSSEIRERSRSRVRTEKETNNEDETNYSDDFDSYESDFEASSSQKSSQHTEGTSDESEERSQQTNEEEEESSEDEEESGNDTSSDPAEDPEHSQQSKHLDDTDDESEITQDPITVLHRDKERKLDSGHYDMNSRKNPKLGETSAQSTQHLVDSFETFSLNASDQLDSGISAYGPSTLNLNNSSNKGNFQVYYFGYRDFVAKPIINKRGKDLMAKIQLDTLAFTLFDMKPISYDVFMQTYGKLNTTQCSTQTQDNLMHVEQQTDMWETRSMWTQHPAQYDWNMVQMLNKQAGNYGRGALMQNCCGEYEESGDVKNSPPECSLELSLQTLKDLGSQRSSRNLQNHVRIHRKPINYERLNTFLLKSSMVIDQLLGASENKAQSSVNPSELGSLERITEFGYELQTSFLNTLKVVKIFSNPKHNLVITVHESLPETNVYQMDFSQLLMVWCISVSDKPTRLLTTWSYVSRVEISHDSSDIVVAALRDGSVALWDLRETYSFCSKLDGYLTHFAATQSIVPSCVGLREKQEILMDLGSCLDIKSFRTPSNSWGVTNSAGSYGKSQFVSLHDSGMLTVWTLVETTEASFNPLPSHKTDKSKKSNKLSQKFGYSSPWARVKLIQSSIVYLRDFLETKTLQSLSRFDKTKALFQKNIYSDEALKELHENNGDFGQQGLRFTSIECGSENIYICTNRNFILMCSKTLKAERFRRIVLNESRLLFPTALKVLSNENFLAVGLSNGAVMIINCALNKQLKRPQSSSEKCPGPGTPHPGHNNNDAVPADIDSITGKSCAIQNIVLNSQKSYDSMDFSASTHDMDMRPNTAAFVALIDTNRKPFELRVYDQQVILSGSVLRKNLIQSLELSSDGWRLFAVSNGRIRVYDFYLDQEIQNGEDIEESDVGKVLDIGCGKSNQNEMNLMVLKVDSKVEVYVLKK</sequence>
<evidence type="ECO:0000256" key="1">
    <source>
        <dbReference type="SAM" id="MobiDB-lite"/>
    </source>
</evidence>
<name>A0A1I8QBF1_STOCA</name>
<keyword evidence="3" id="KW-1185">Reference proteome</keyword>
<feature type="compositionally biased region" description="Basic and acidic residues" evidence="1">
    <location>
        <begin position="299"/>
        <end position="315"/>
    </location>
</feature>
<gene>
    <name evidence="2" type="primary">106091202</name>
</gene>
<proteinExistence type="predicted"/>
<feature type="compositionally biased region" description="Basic and acidic residues" evidence="1">
    <location>
        <begin position="233"/>
        <end position="257"/>
    </location>
</feature>
<dbReference type="InterPro" id="IPR042505">
    <property type="entry name" value="DYNC2I1"/>
</dbReference>
<organism evidence="2 3">
    <name type="scientific">Stomoxys calcitrans</name>
    <name type="common">Stable fly</name>
    <name type="synonym">Conops calcitrans</name>
    <dbReference type="NCBI Taxonomy" id="35570"/>
    <lineage>
        <taxon>Eukaryota</taxon>
        <taxon>Metazoa</taxon>
        <taxon>Ecdysozoa</taxon>
        <taxon>Arthropoda</taxon>
        <taxon>Hexapoda</taxon>
        <taxon>Insecta</taxon>
        <taxon>Pterygota</taxon>
        <taxon>Neoptera</taxon>
        <taxon>Endopterygota</taxon>
        <taxon>Diptera</taxon>
        <taxon>Brachycera</taxon>
        <taxon>Muscomorpha</taxon>
        <taxon>Muscoidea</taxon>
        <taxon>Muscidae</taxon>
        <taxon>Stomoxys</taxon>
    </lineage>
</organism>
<dbReference type="GO" id="GO:0045504">
    <property type="term" value="F:dynein heavy chain binding"/>
    <property type="evidence" value="ECO:0007669"/>
    <property type="project" value="InterPro"/>
</dbReference>
<reference evidence="2" key="1">
    <citation type="submission" date="2020-05" db="UniProtKB">
        <authorList>
            <consortium name="EnsemblMetazoa"/>
        </authorList>
    </citation>
    <scope>IDENTIFICATION</scope>
    <source>
        <strain evidence="2">USDA</strain>
    </source>
</reference>
<feature type="compositionally biased region" description="Low complexity" evidence="1">
    <location>
        <begin position="97"/>
        <end position="112"/>
    </location>
</feature>
<dbReference type="GO" id="GO:0005929">
    <property type="term" value="C:cilium"/>
    <property type="evidence" value="ECO:0007669"/>
    <property type="project" value="GOC"/>
</dbReference>